<organism evidence="1 2">
    <name type="scientific">Fusobacterium gonidiaformans 3-1-5R</name>
    <dbReference type="NCBI Taxonomy" id="469605"/>
    <lineage>
        <taxon>Bacteria</taxon>
        <taxon>Fusobacteriati</taxon>
        <taxon>Fusobacteriota</taxon>
        <taxon>Fusobacteriia</taxon>
        <taxon>Fusobacteriales</taxon>
        <taxon>Fusobacteriaceae</taxon>
        <taxon>Fusobacterium</taxon>
    </lineage>
</organism>
<evidence type="ECO:0000313" key="2">
    <source>
        <dbReference type="Proteomes" id="UP000002975"/>
    </source>
</evidence>
<gene>
    <name evidence="1" type="ORF">FSBG_00116</name>
</gene>
<sequence>MGKMKLFKNVGIEDLESILKNGILPISETGNDNWEEGKRGNNAKDVVYLFSPKLEVNSFPKAYGIVLLEVEVEAQLNTFEKNDEHIDDYDEYIVDRVEVQDIKAVYIPKIFEDRVREFLTEETLKKVTFVEISAKHYQDFNLIEADEKTLSAFGKTAEIDSTEFNFFRGKRKVQGLFSEIEQIFDLYKVVYKF</sequence>
<accession>E5BET8</accession>
<keyword evidence="2" id="KW-1185">Reference proteome</keyword>
<proteinExistence type="predicted"/>
<dbReference type="HOGENOM" id="CLU_1406962_0_0_0"/>
<protein>
    <submittedName>
        <fullName evidence="1">Uncharacterized protein</fullName>
    </submittedName>
</protein>
<dbReference type="AlphaFoldDB" id="E5BET8"/>
<dbReference type="EMBL" id="GG657971">
    <property type="protein sequence ID" value="EFS20619.1"/>
    <property type="molecule type" value="Genomic_DNA"/>
</dbReference>
<evidence type="ECO:0000313" key="1">
    <source>
        <dbReference type="EMBL" id="EFS20619.1"/>
    </source>
</evidence>
<reference evidence="1 2" key="1">
    <citation type="submission" date="2009-02" db="EMBL/GenBank/DDBJ databases">
        <title>The Genome Sequence of Fusobacterium sp. 3_1_5R.</title>
        <authorList>
            <consortium name="The Broad Institute Genome Sequencing Platform"/>
            <person name="Ward D."/>
            <person name="Young S.K."/>
            <person name="Kodira C.D."/>
            <person name="Zeng Q."/>
            <person name="Koehrsen M."/>
            <person name="Alvarado L."/>
            <person name="Berlin A."/>
            <person name="Borenstein D."/>
            <person name="Chen Z."/>
            <person name="Engels R."/>
            <person name="Freedman E."/>
            <person name="Gellesch M."/>
            <person name="Goldberg J."/>
            <person name="Griggs A."/>
            <person name="Gujja S."/>
            <person name="Heiman D."/>
            <person name="Hepburn T."/>
            <person name="Howarth C."/>
            <person name="Jen D."/>
            <person name="Larson L."/>
            <person name="Lewis B."/>
            <person name="Mehta T."/>
            <person name="Park D."/>
            <person name="Pearson M."/>
            <person name="Roberts A."/>
            <person name="Saif S."/>
            <person name="Shea T."/>
            <person name="Shenoy N."/>
            <person name="Sisk P."/>
            <person name="Stolte C."/>
            <person name="Sykes S."/>
            <person name="Walk T."/>
            <person name="White J."/>
            <person name="Yandava C."/>
            <person name="Allen-Vercoe E."/>
            <person name="Strauss J."/>
            <person name="Ambrose C."/>
            <person name="Lander E."/>
            <person name="Nusbaum C."/>
            <person name="Galagan J."/>
            <person name="Birren B."/>
        </authorList>
    </citation>
    <scope>NUCLEOTIDE SEQUENCE [LARGE SCALE GENOMIC DNA]</scope>
    <source>
        <strain evidence="1 2">3_1_5R</strain>
    </source>
</reference>
<name>E5BET8_9FUSO</name>
<dbReference type="Proteomes" id="UP000002975">
    <property type="component" value="Unassembled WGS sequence"/>
</dbReference>
<dbReference type="BioCyc" id="FSP469605-HMP:GTSP-117-MONOMER"/>